<dbReference type="EMBL" id="CAJNOR010018478">
    <property type="protein sequence ID" value="CAF1688619.1"/>
    <property type="molecule type" value="Genomic_DNA"/>
</dbReference>
<comment type="caution">
    <text evidence="2">The sequence shown here is derived from an EMBL/GenBank/DDBJ whole genome shotgun (WGS) entry which is preliminary data.</text>
</comment>
<dbReference type="PROSITE" id="PS50052">
    <property type="entry name" value="GUANYLATE_KINASE_2"/>
    <property type="match status" value="1"/>
</dbReference>
<evidence type="ECO:0000259" key="1">
    <source>
        <dbReference type="PROSITE" id="PS50052"/>
    </source>
</evidence>
<keyword evidence="3" id="KW-1185">Reference proteome</keyword>
<dbReference type="AlphaFoldDB" id="A0A816HJK3"/>
<dbReference type="Pfam" id="PF00625">
    <property type="entry name" value="Guanylate_kin"/>
    <property type="match status" value="1"/>
</dbReference>
<reference evidence="2" key="1">
    <citation type="submission" date="2021-02" db="EMBL/GenBank/DDBJ databases">
        <authorList>
            <person name="Nowell W R."/>
        </authorList>
    </citation>
    <scope>NUCLEOTIDE SEQUENCE</scope>
</reference>
<dbReference type="InterPro" id="IPR050716">
    <property type="entry name" value="MAGUK"/>
</dbReference>
<accession>A0A816HJK3</accession>
<organism evidence="2 3">
    <name type="scientific">Adineta ricciae</name>
    <name type="common">Rotifer</name>
    <dbReference type="NCBI Taxonomy" id="249248"/>
    <lineage>
        <taxon>Eukaryota</taxon>
        <taxon>Metazoa</taxon>
        <taxon>Spiralia</taxon>
        <taxon>Gnathifera</taxon>
        <taxon>Rotifera</taxon>
        <taxon>Eurotatoria</taxon>
        <taxon>Bdelloidea</taxon>
        <taxon>Adinetida</taxon>
        <taxon>Adinetidae</taxon>
        <taxon>Adineta</taxon>
    </lineage>
</organism>
<evidence type="ECO:0000313" key="3">
    <source>
        <dbReference type="Proteomes" id="UP000663828"/>
    </source>
</evidence>
<feature type="non-terminal residue" evidence="2">
    <location>
        <position position="1"/>
    </location>
</feature>
<dbReference type="Proteomes" id="UP000663828">
    <property type="component" value="Unassembled WGS sequence"/>
</dbReference>
<dbReference type="InterPro" id="IPR027417">
    <property type="entry name" value="P-loop_NTPase"/>
</dbReference>
<name>A0A816HJK3_ADIRI</name>
<dbReference type="InterPro" id="IPR008145">
    <property type="entry name" value="GK/Ca_channel_bsu"/>
</dbReference>
<gene>
    <name evidence="2" type="ORF">XAT740_LOCUS62935</name>
</gene>
<feature type="domain" description="Guanylate kinase-like" evidence="1">
    <location>
        <begin position="1"/>
        <end position="119"/>
    </location>
</feature>
<dbReference type="InterPro" id="IPR008144">
    <property type="entry name" value="Guanylate_kin-like_dom"/>
</dbReference>
<dbReference type="Gene3D" id="3.40.50.300">
    <property type="entry name" value="P-loop containing nucleotide triphosphate hydrolases"/>
    <property type="match status" value="1"/>
</dbReference>
<protein>
    <recommendedName>
        <fullName evidence="1">Guanylate kinase-like domain-containing protein</fullName>
    </recommendedName>
</protein>
<dbReference type="PANTHER" id="PTHR23122">
    <property type="entry name" value="MEMBRANE-ASSOCIATED GUANYLATE KINASE MAGUK"/>
    <property type="match status" value="1"/>
</dbReference>
<evidence type="ECO:0000313" key="2">
    <source>
        <dbReference type="EMBL" id="CAF1688619.1"/>
    </source>
</evidence>
<proteinExistence type="predicted"/>
<sequence>HSFVEFGQYDRDLYGTSIDDIRQVVEINRKICILNLNPDAIRAFNQTNLYPYVICIAAPSFDRLKRLELDRREHLSDKDYREIIRKSRSIERHHHLLFDQVLVNNDLERTYVELRDLIVRIQQDKQQWVRTCYRRS</sequence>
<dbReference type="SUPFAM" id="SSF52540">
    <property type="entry name" value="P-loop containing nucleoside triphosphate hydrolases"/>
    <property type="match status" value="1"/>
</dbReference>